<evidence type="ECO:0000256" key="7">
    <source>
        <dbReference type="ARBA" id="ARBA00022827"/>
    </source>
</evidence>
<comment type="similarity">
    <text evidence="3">Belongs to the lysine N(6)-hydroxylase/L-ornithine N(5)-oxygenase family.</text>
</comment>
<dbReference type="SUPFAM" id="SSF51905">
    <property type="entry name" value="FAD/NAD(P)-binding domain"/>
    <property type="match status" value="1"/>
</dbReference>
<dbReference type="EMBL" id="BAABEP010000009">
    <property type="protein sequence ID" value="GAA3721868.1"/>
    <property type="molecule type" value="Genomic_DNA"/>
</dbReference>
<dbReference type="Pfam" id="PF13434">
    <property type="entry name" value="Lys_Orn_oxgnase"/>
    <property type="match status" value="1"/>
</dbReference>
<dbReference type="InterPro" id="IPR036188">
    <property type="entry name" value="FAD/NAD-bd_sf"/>
</dbReference>
<evidence type="ECO:0000256" key="15">
    <source>
        <dbReference type="ARBA" id="ARBA00048407"/>
    </source>
</evidence>
<comment type="caution">
    <text evidence="16">The sequence shown here is derived from an EMBL/GenBank/DDBJ whole genome shotgun (WGS) entry which is preliminary data.</text>
</comment>
<dbReference type="RefSeq" id="WP_345643977.1">
    <property type="nucleotide sequence ID" value="NZ_BAABEP010000009.1"/>
</dbReference>
<reference evidence="17" key="1">
    <citation type="journal article" date="2019" name="Int. J. Syst. Evol. Microbiol.">
        <title>The Global Catalogue of Microorganisms (GCM) 10K type strain sequencing project: providing services to taxonomists for standard genome sequencing and annotation.</title>
        <authorList>
            <consortium name="The Broad Institute Genomics Platform"/>
            <consortium name="The Broad Institute Genome Sequencing Center for Infectious Disease"/>
            <person name="Wu L."/>
            <person name="Ma J."/>
        </authorList>
    </citation>
    <scope>NUCLEOTIDE SEQUENCE [LARGE SCALE GENOMIC DNA]</scope>
    <source>
        <strain evidence="17">JCM 30846</strain>
    </source>
</reference>
<name>A0ABP7EPQ7_9ACTN</name>
<organism evidence="16 17">
    <name type="scientific">Streptomyces tremellae</name>
    <dbReference type="NCBI Taxonomy" id="1124239"/>
    <lineage>
        <taxon>Bacteria</taxon>
        <taxon>Bacillati</taxon>
        <taxon>Actinomycetota</taxon>
        <taxon>Actinomycetes</taxon>
        <taxon>Kitasatosporales</taxon>
        <taxon>Streptomycetaceae</taxon>
        <taxon>Streptomyces</taxon>
    </lineage>
</organism>
<evidence type="ECO:0000256" key="6">
    <source>
        <dbReference type="ARBA" id="ARBA00022630"/>
    </source>
</evidence>
<evidence type="ECO:0000313" key="17">
    <source>
        <dbReference type="Proteomes" id="UP001499884"/>
    </source>
</evidence>
<evidence type="ECO:0000256" key="13">
    <source>
        <dbReference type="ARBA" id="ARBA00032493"/>
    </source>
</evidence>
<dbReference type="InterPro" id="IPR025700">
    <property type="entry name" value="Lys/Orn_oxygenase"/>
</dbReference>
<evidence type="ECO:0000256" key="10">
    <source>
        <dbReference type="ARBA" id="ARBA00023033"/>
    </source>
</evidence>
<evidence type="ECO:0000256" key="1">
    <source>
        <dbReference type="ARBA" id="ARBA00001974"/>
    </source>
</evidence>
<keyword evidence="6" id="KW-0285">Flavoprotein</keyword>
<dbReference type="PANTHER" id="PTHR42802">
    <property type="entry name" value="MONOOXYGENASE"/>
    <property type="match status" value="1"/>
</dbReference>
<keyword evidence="17" id="KW-1185">Reference proteome</keyword>
<keyword evidence="9" id="KW-0560">Oxidoreductase</keyword>
<evidence type="ECO:0000256" key="8">
    <source>
        <dbReference type="ARBA" id="ARBA00022857"/>
    </source>
</evidence>
<evidence type="ECO:0000256" key="2">
    <source>
        <dbReference type="ARBA" id="ARBA00004924"/>
    </source>
</evidence>
<evidence type="ECO:0000256" key="11">
    <source>
        <dbReference type="ARBA" id="ARBA00029939"/>
    </source>
</evidence>
<evidence type="ECO:0000256" key="14">
    <source>
        <dbReference type="ARBA" id="ARBA00032738"/>
    </source>
</evidence>
<keyword evidence="10" id="KW-0503">Monooxygenase</keyword>
<evidence type="ECO:0000256" key="4">
    <source>
        <dbReference type="ARBA" id="ARBA00013076"/>
    </source>
</evidence>
<evidence type="ECO:0000256" key="9">
    <source>
        <dbReference type="ARBA" id="ARBA00023002"/>
    </source>
</evidence>
<gene>
    <name evidence="16" type="ORF">GCM10023082_19500</name>
</gene>
<dbReference type="PANTHER" id="PTHR42802:SF1">
    <property type="entry name" value="L-ORNITHINE N(5)-MONOOXYGENASE"/>
    <property type="match status" value="1"/>
</dbReference>
<dbReference type="EC" id="1.14.13.59" evidence="4"/>
<evidence type="ECO:0000256" key="12">
    <source>
        <dbReference type="ARBA" id="ARBA00031158"/>
    </source>
</evidence>
<evidence type="ECO:0000256" key="3">
    <source>
        <dbReference type="ARBA" id="ARBA00007588"/>
    </source>
</evidence>
<comment type="catalytic activity">
    <reaction evidence="15">
        <text>L-lysine + NADPH + O2 = N(6)-hydroxy-L-lysine + NADP(+) + H2O</text>
        <dbReference type="Rhea" id="RHEA:23228"/>
        <dbReference type="ChEBI" id="CHEBI:15377"/>
        <dbReference type="ChEBI" id="CHEBI:15379"/>
        <dbReference type="ChEBI" id="CHEBI:32551"/>
        <dbReference type="ChEBI" id="CHEBI:57783"/>
        <dbReference type="ChEBI" id="CHEBI:57820"/>
        <dbReference type="ChEBI" id="CHEBI:58349"/>
        <dbReference type="EC" id="1.14.13.59"/>
    </reaction>
</comment>
<dbReference type="Gene3D" id="3.50.50.60">
    <property type="entry name" value="FAD/NAD(P)-binding domain"/>
    <property type="match status" value="1"/>
</dbReference>
<evidence type="ECO:0000313" key="16">
    <source>
        <dbReference type="EMBL" id="GAA3721868.1"/>
    </source>
</evidence>
<comment type="pathway">
    <text evidence="2">Siderophore biosynthesis.</text>
</comment>
<comment type="cofactor">
    <cofactor evidence="1">
        <name>FAD</name>
        <dbReference type="ChEBI" id="CHEBI:57692"/>
    </cofactor>
</comment>
<keyword evidence="7" id="KW-0274">FAD</keyword>
<accession>A0ABP7EPQ7</accession>
<proteinExistence type="inferred from homology"/>
<keyword evidence="8" id="KW-0521">NADP</keyword>
<dbReference type="Proteomes" id="UP001499884">
    <property type="component" value="Unassembled WGS sequence"/>
</dbReference>
<evidence type="ECO:0000256" key="5">
    <source>
        <dbReference type="ARBA" id="ARBA00016406"/>
    </source>
</evidence>
<sequence length="439" mass="49040">MPAHPDTAVARVHDVVGIGLGPFNLGLACLAEPLTELDGVFLESKPDFEWHAGMFLDGAHLQTPFLSDLVTLADPTSPYSFLNYLKEAGRLYSFYIRENFYPLRTEYNDYCRWAAGKLSSVRFGRTVTAVTYEEADEVYSVHTDRGETYRARHLVLGTGTPPYVPECCAGLGGDLIHNSRYLEAKAALQAKESITIVGSGQSAAEIYHDLLSEIDTHRYWLNWVTRSPRFFPLEYTKLTLEMTSPEYVDYFHALPEDTRYRLEREQKPLFKGIDAELINQIFDLLYQKNLGGQVPTRLMANTALHSARYEPGAPPGGTYTLGLRQEEQGRDFSLATQGLVLATGYRYRTPEFLAPVADRLRLDGHGRFDVARNYSVDTTGRGIFLQNGGAHTHSVTSPDLGMGPYRNAYIIGELLGRSPYPVEKAIAFQEFAAPEGTIA</sequence>
<protein>
    <recommendedName>
        <fullName evidence="5">L-lysine N6-monooxygenase MbtG</fullName>
        <ecNumber evidence="4">1.14.13.59</ecNumber>
    </recommendedName>
    <alternativeName>
        <fullName evidence="14">Lysine 6-N-hydroxylase</fullName>
    </alternativeName>
    <alternativeName>
        <fullName evidence="13">Lysine N6-hydroxylase</fullName>
    </alternativeName>
    <alternativeName>
        <fullName evidence="11">Lysine-N-oxygenase</fullName>
    </alternativeName>
    <alternativeName>
        <fullName evidence="12">Mycobactin synthase protein G</fullName>
    </alternativeName>
</protein>